<dbReference type="EMBL" id="JAACFV010000059">
    <property type="protein sequence ID" value="KAF7508058.1"/>
    <property type="molecule type" value="Genomic_DNA"/>
</dbReference>
<proteinExistence type="predicted"/>
<accession>A0A8H7AFL9</accession>
<feature type="region of interest" description="Disordered" evidence="1">
    <location>
        <begin position="1"/>
        <end position="68"/>
    </location>
</feature>
<gene>
    <name evidence="2" type="ORF">GJ744_009640</name>
</gene>
<evidence type="ECO:0000256" key="1">
    <source>
        <dbReference type="SAM" id="MobiDB-lite"/>
    </source>
</evidence>
<organism evidence="2 3">
    <name type="scientific">Endocarpon pusillum</name>
    <dbReference type="NCBI Taxonomy" id="364733"/>
    <lineage>
        <taxon>Eukaryota</taxon>
        <taxon>Fungi</taxon>
        <taxon>Dikarya</taxon>
        <taxon>Ascomycota</taxon>
        <taxon>Pezizomycotina</taxon>
        <taxon>Eurotiomycetes</taxon>
        <taxon>Chaetothyriomycetidae</taxon>
        <taxon>Verrucariales</taxon>
        <taxon>Verrucariaceae</taxon>
        <taxon>Endocarpon</taxon>
    </lineage>
</organism>
<evidence type="ECO:0000313" key="3">
    <source>
        <dbReference type="Proteomes" id="UP000606974"/>
    </source>
</evidence>
<sequence>MPPTTTSSPNAASTSSHLPSPPATPPHTPAPLPTPPATPPHTPAAPNPPATPPAANARRPRQPHHDAHTYKCLRVHSEYDCGHELPQIVRDPGCWKCHESQPNLCRPSDWDIGADGLCPDCETLRRGEERARLRRAWRGDCEELKPE</sequence>
<feature type="compositionally biased region" description="Low complexity" evidence="1">
    <location>
        <begin position="1"/>
        <end position="18"/>
    </location>
</feature>
<dbReference type="AlphaFoldDB" id="A0A8H7AFL9"/>
<feature type="compositionally biased region" description="Pro residues" evidence="1">
    <location>
        <begin position="19"/>
        <end position="52"/>
    </location>
</feature>
<name>A0A8H7AFL9_9EURO</name>
<evidence type="ECO:0000313" key="2">
    <source>
        <dbReference type="EMBL" id="KAF7508058.1"/>
    </source>
</evidence>
<dbReference type="Proteomes" id="UP000606974">
    <property type="component" value="Unassembled WGS sequence"/>
</dbReference>
<keyword evidence="3" id="KW-1185">Reference proteome</keyword>
<comment type="caution">
    <text evidence="2">The sequence shown here is derived from an EMBL/GenBank/DDBJ whole genome shotgun (WGS) entry which is preliminary data.</text>
</comment>
<protein>
    <submittedName>
        <fullName evidence="2">Uncharacterized protein</fullName>
    </submittedName>
</protein>
<reference evidence="2" key="1">
    <citation type="submission" date="2020-02" db="EMBL/GenBank/DDBJ databases">
        <authorList>
            <person name="Palmer J.M."/>
        </authorList>
    </citation>
    <scope>NUCLEOTIDE SEQUENCE</scope>
    <source>
        <strain evidence="2">EPUS1.4</strain>
        <tissue evidence="2">Thallus</tissue>
    </source>
</reference>